<dbReference type="GO" id="GO:0016787">
    <property type="term" value="F:hydrolase activity"/>
    <property type="evidence" value="ECO:0007669"/>
    <property type="project" value="UniProtKB-KW"/>
</dbReference>
<dbReference type="PANTHER" id="PTHR43603:SF1">
    <property type="entry name" value="ZINC-REGULATED GTPASE METALLOPROTEIN ACTIVATOR 1"/>
    <property type="match status" value="1"/>
</dbReference>
<reference evidence="5" key="1">
    <citation type="submission" date="2023-06" db="EMBL/GenBank/DDBJ databases">
        <title>Survivors Of The Sea: Transcriptome response of Skeletonema marinoi to long-term dormancy.</title>
        <authorList>
            <person name="Pinder M.I.M."/>
            <person name="Kourtchenko O."/>
            <person name="Robertson E.K."/>
            <person name="Larsson T."/>
            <person name="Maumus F."/>
            <person name="Osuna-Cruz C.M."/>
            <person name="Vancaester E."/>
            <person name="Stenow R."/>
            <person name="Vandepoele K."/>
            <person name="Ploug H."/>
            <person name="Bruchert V."/>
            <person name="Godhe A."/>
            <person name="Topel M."/>
        </authorList>
    </citation>
    <scope>NUCLEOTIDE SEQUENCE</scope>
    <source>
        <strain evidence="5">R05AC</strain>
    </source>
</reference>
<dbReference type="AlphaFoldDB" id="A0AAD9DGS5"/>
<evidence type="ECO:0000313" key="5">
    <source>
        <dbReference type="EMBL" id="KAK1746637.1"/>
    </source>
</evidence>
<keyword evidence="5" id="KW-0378">Hydrolase</keyword>
<feature type="compositionally biased region" description="Basic and acidic residues" evidence="3">
    <location>
        <begin position="21"/>
        <end position="38"/>
    </location>
</feature>
<keyword evidence="2" id="KW-0143">Chaperone</keyword>
<organism evidence="5 6">
    <name type="scientific">Skeletonema marinoi</name>
    <dbReference type="NCBI Taxonomy" id="267567"/>
    <lineage>
        <taxon>Eukaryota</taxon>
        <taxon>Sar</taxon>
        <taxon>Stramenopiles</taxon>
        <taxon>Ochrophyta</taxon>
        <taxon>Bacillariophyta</taxon>
        <taxon>Coscinodiscophyceae</taxon>
        <taxon>Thalassiosirophycidae</taxon>
        <taxon>Thalassiosirales</taxon>
        <taxon>Skeletonemataceae</taxon>
        <taxon>Skeletonema</taxon>
        <taxon>Skeletonema marinoi-dohrnii complex</taxon>
    </lineage>
</organism>
<evidence type="ECO:0000259" key="4">
    <source>
        <dbReference type="SMART" id="SM00833"/>
    </source>
</evidence>
<gene>
    <name evidence="5" type="ORF">QTG54_003244</name>
</gene>
<keyword evidence="1" id="KW-0547">Nucleotide-binding</keyword>
<evidence type="ECO:0000256" key="1">
    <source>
        <dbReference type="ARBA" id="ARBA00022741"/>
    </source>
</evidence>
<proteinExistence type="predicted"/>
<feature type="compositionally biased region" description="Basic and acidic residues" evidence="3">
    <location>
        <begin position="46"/>
        <end position="57"/>
    </location>
</feature>
<sequence length="300" mass="33645">MEVEFGKVDAKELLGKAFGSADDKNDSHDHSHNDHSSECNEAACADESHSHSHDHTTSDCSDPECTDTSHSHSHEHTSDCADPECTDTSHSHSHDHKTQTTSVDHLGITSFVYRASTPFNSQRLMALLNRWPIPIKDCLDFGLVMGLGEDDVDDAVDNKAFVGVLRSKGFCWMAPTKWSNSAGNDAWRHDTAMYWSHAGKHFGITSAGKWWGCLTKEQIKPYFANNMKEYDRIIAEDWVSEEWGDRRQELVFIGSKLNEAEIHEMEVYRAQVRNILEASFSSKKGGPSLFDVGGMDHIDK</sequence>
<dbReference type="Pfam" id="PF07683">
    <property type="entry name" value="CobW_C"/>
    <property type="match status" value="1"/>
</dbReference>
<protein>
    <submittedName>
        <fullName evidence="5">CobW C-terminal domain-containing protein</fullName>
        <ecNumber evidence="5">3.6.5.-</ecNumber>
    </submittedName>
</protein>
<comment type="caution">
    <text evidence="5">The sequence shown here is derived from an EMBL/GenBank/DDBJ whole genome shotgun (WGS) entry which is preliminary data.</text>
</comment>
<keyword evidence="6" id="KW-1185">Reference proteome</keyword>
<name>A0AAD9DGS5_9STRA</name>
<feature type="compositionally biased region" description="Basic and acidic residues" evidence="3">
    <location>
        <begin position="67"/>
        <end position="79"/>
    </location>
</feature>
<dbReference type="EC" id="3.6.5.-" evidence="5"/>
<dbReference type="Gene3D" id="3.30.1220.10">
    <property type="entry name" value="CobW-like, C-terminal domain"/>
    <property type="match status" value="1"/>
</dbReference>
<feature type="domain" description="CobW C-terminal" evidence="4">
    <location>
        <begin position="108"/>
        <end position="276"/>
    </location>
</feature>
<dbReference type="SMART" id="SM00833">
    <property type="entry name" value="CobW_C"/>
    <property type="match status" value="1"/>
</dbReference>
<dbReference type="PANTHER" id="PTHR43603">
    <property type="entry name" value="COBW DOMAIN-CONTAINING PROTEIN DDB_G0274527"/>
    <property type="match status" value="1"/>
</dbReference>
<evidence type="ECO:0000313" key="6">
    <source>
        <dbReference type="Proteomes" id="UP001224775"/>
    </source>
</evidence>
<accession>A0AAD9DGS5</accession>
<dbReference type="GO" id="GO:0000166">
    <property type="term" value="F:nucleotide binding"/>
    <property type="evidence" value="ECO:0007669"/>
    <property type="project" value="UniProtKB-KW"/>
</dbReference>
<feature type="region of interest" description="Disordered" evidence="3">
    <location>
        <begin position="18"/>
        <end position="100"/>
    </location>
</feature>
<feature type="compositionally biased region" description="Basic and acidic residues" evidence="3">
    <location>
        <begin position="87"/>
        <end position="98"/>
    </location>
</feature>
<evidence type="ECO:0000256" key="2">
    <source>
        <dbReference type="ARBA" id="ARBA00023186"/>
    </source>
</evidence>
<dbReference type="InterPro" id="IPR036627">
    <property type="entry name" value="CobW-likC_sf"/>
</dbReference>
<evidence type="ECO:0000256" key="3">
    <source>
        <dbReference type="SAM" id="MobiDB-lite"/>
    </source>
</evidence>
<dbReference type="InterPro" id="IPR011629">
    <property type="entry name" value="CobW-like_C"/>
</dbReference>
<dbReference type="SUPFAM" id="SSF90002">
    <property type="entry name" value="Hypothetical protein YjiA, C-terminal domain"/>
    <property type="match status" value="1"/>
</dbReference>
<dbReference type="Proteomes" id="UP001224775">
    <property type="component" value="Unassembled WGS sequence"/>
</dbReference>
<dbReference type="EMBL" id="JATAAI010000004">
    <property type="protein sequence ID" value="KAK1746637.1"/>
    <property type="molecule type" value="Genomic_DNA"/>
</dbReference>
<dbReference type="InterPro" id="IPR051927">
    <property type="entry name" value="Zn_Chap_cDPG_Synth"/>
</dbReference>